<organism evidence="1 2">
    <name type="scientific">Phanerochaete sordida</name>
    <dbReference type="NCBI Taxonomy" id="48140"/>
    <lineage>
        <taxon>Eukaryota</taxon>
        <taxon>Fungi</taxon>
        <taxon>Dikarya</taxon>
        <taxon>Basidiomycota</taxon>
        <taxon>Agaricomycotina</taxon>
        <taxon>Agaricomycetes</taxon>
        <taxon>Polyporales</taxon>
        <taxon>Phanerochaetaceae</taxon>
        <taxon>Phanerochaete</taxon>
    </lineage>
</organism>
<name>A0A9P3LJR9_9APHY</name>
<proteinExistence type="predicted"/>
<protein>
    <submittedName>
        <fullName evidence="1">Uncharacterized protein</fullName>
    </submittedName>
</protein>
<evidence type="ECO:0000313" key="2">
    <source>
        <dbReference type="Proteomes" id="UP000703269"/>
    </source>
</evidence>
<evidence type="ECO:0000313" key="1">
    <source>
        <dbReference type="EMBL" id="GJE96492.1"/>
    </source>
</evidence>
<reference evidence="1 2" key="1">
    <citation type="submission" date="2021-08" db="EMBL/GenBank/DDBJ databases">
        <title>Draft Genome Sequence of Phanerochaete sordida strain YK-624.</title>
        <authorList>
            <person name="Mori T."/>
            <person name="Dohra H."/>
            <person name="Suzuki T."/>
            <person name="Kawagishi H."/>
            <person name="Hirai H."/>
        </authorList>
    </citation>
    <scope>NUCLEOTIDE SEQUENCE [LARGE SCALE GENOMIC DNA]</scope>
    <source>
        <strain evidence="1 2">YK-624</strain>
    </source>
</reference>
<comment type="caution">
    <text evidence="1">The sequence shown here is derived from an EMBL/GenBank/DDBJ whole genome shotgun (WGS) entry which is preliminary data.</text>
</comment>
<accession>A0A9P3LJR9</accession>
<keyword evidence="2" id="KW-1185">Reference proteome</keyword>
<dbReference type="Proteomes" id="UP000703269">
    <property type="component" value="Unassembled WGS sequence"/>
</dbReference>
<sequence>MQPAIRFLFAPVFLPVNLKAARLPLILKVHVAERAAVTDERRRRLVTLHEGPFQRSLTPKRTELRRQRQRSGEVAEEYWEVGTLGKRKAVEVQGKMGCFMRPDPRPLSRHSDAIYVTNDGTDTDMDVDDEGIDVNEESMDIDEVGEVLYADSDAMNVKECVASPVQPCPAQFSFSNFAPAAPAPPPAPAPALAPASEPTHKYANLLLDTLMVAHCPWRRRCLAGGATDFAYAALSE</sequence>
<gene>
    <name evidence="1" type="ORF">PsYK624_126890</name>
</gene>
<dbReference type="EMBL" id="BPQB01000060">
    <property type="protein sequence ID" value="GJE96492.1"/>
    <property type="molecule type" value="Genomic_DNA"/>
</dbReference>
<dbReference type="AlphaFoldDB" id="A0A9P3LJR9"/>